<evidence type="ECO:0000313" key="12">
    <source>
        <dbReference type="EMBL" id="GAB0132613.1"/>
    </source>
</evidence>
<gene>
    <name evidence="12" type="primary">g1043</name>
    <name evidence="12" type="ORF">EsDP_00001043</name>
</gene>
<evidence type="ECO:0000256" key="8">
    <source>
        <dbReference type="PIRNR" id="PIRNR016302"/>
    </source>
</evidence>
<evidence type="ECO:0000256" key="3">
    <source>
        <dbReference type="ARBA" id="ARBA00012350"/>
    </source>
</evidence>
<evidence type="ECO:0000256" key="11">
    <source>
        <dbReference type="SAM" id="SignalP"/>
    </source>
</evidence>
<evidence type="ECO:0000256" key="4">
    <source>
        <dbReference type="ARBA" id="ARBA00022729"/>
    </source>
</evidence>
<keyword evidence="7 8" id="KW-0326">Glycosidase</keyword>
<feature type="chain" id="PRO_5046337190" description="Mannan endo-1,6-alpha-mannosidase" evidence="11">
    <location>
        <begin position="22"/>
        <end position="463"/>
    </location>
</feature>
<comment type="catalytic activity">
    <reaction evidence="1 8">
        <text>Random hydrolysis of (1-&gt;6)-alpha-D-mannosidic linkages in unbranched (1-&gt;6)-mannans.</text>
        <dbReference type="EC" id="3.2.1.101"/>
    </reaction>
</comment>
<keyword evidence="5 8" id="KW-0378">Hydrolase</keyword>
<feature type="region of interest" description="Disordered" evidence="9">
    <location>
        <begin position="404"/>
        <end position="431"/>
    </location>
</feature>
<sequence length="463" mass="50160">MRAFATAATLSLALLSTPALSLSVTVNDDSSLKSTAATIAHGLMKYYTGNNTGDTPGNLPDPYYWWEAGAMFGTIIDYWHLTGDSSYNDATLQAMVHQAGPSKDFMPKNQTRTEGNDDQGFWAMAAMTAAENKFPDPPKEDAQWLAVTQAVFNQYVLRWDPADCKGGMRWQIFQFNNGWNYKNSISNGCFFNIAARLHRYTGNSTYGDWATKIFEWHQTVGLITKDWGVHDGITIDLDGTCTRIDVLEWSYNSGIFLHGAAAMYNATNGGDKWKNAVDGILKRATAKFVKDGVVFEQFCEGNKLCNNDQQSFKGYLLRWFAATTQLAPYTYQTVKPFLETAATKAASVCIGSPDATKYKGPPGTACGFSWTTGATFDGLVAVGSMMNALDAVMYNLVGKAAPPVTSKSGGTSKGDPSAGSGGTQDPTKLKPLTTADKVGAGIITMLFVVGAFGSTAFMLLDRR</sequence>
<proteinExistence type="inferred from homology"/>
<evidence type="ECO:0000256" key="2">
    <source>
        <dbReference type="ARBA" id="ARBA00009699"/>
    </source>
</evidence>
<dbReference type="PANTHER" id="PTHR12145">
    <property type="entry name" value="MANNAN ENDO-1,6-ALPHA-MANNOSIDASE DCW1"/>
    <property type="match status" value="1"/>
</dbReference>
<dbReference type="InterPro" id="IPR014480">
    <property type="entry name" value="Mannan-1_6-alpha_mannosidase"/>
</dbReference>
<dbReference type="EMBL" id="BAAFGZ010000021">
    <property type="protein sequence ID" value="GAB0132613.1"/>
    <property type="molecule type" value="Genomic_DNA"/>
</dbReference>
<organism evidence="12 13">
    <name type="scientific">Epichloe bromicola</name>
    <dbReference type="NCBI Taxonomy" id="79588"/>
    <lineage>
        <taxon>Eukaryota</taxon>
        <taxon>Fungi</taxon>
        <taxon>Dikarya</taxon>
        <taxon>Ascomycota</taxon>
        <taxon>Pezizomycotina</taxon>
        <taxon>Sordariomycetes</taxon>
        <taxon>Hypocreomycetidae</taxon>
        <taxon>Hypocreales</taxon>
        <taxon>Clavicipitaceae</taxon>
        <taxon>Epichloe</taxon>
    </lineage>
</organism>
<dbReference type="Pfam" id="PF03663">
    <property type="entry name" value="Glyco_hydro_76"/>
    <property type="match status" value="1"/>
</dbReference>
<evidence type="ECO:0000256" key="6">
    <source>
        <dbReference type="ARBA" id="ARBA00023180"/>
    </source>
</evidence>
<keyword evidence="10" id="KW-0472">Membrane</keyword>
<dbReference type="SUPFAM" id="SSF48208">
    <property type="entry name" value="Six-hairpin glycosidases"/>
    <property type="match status" value="1"/>
</dbReference>
<evidence type="ECO:0000256" key="7">
    <source>
        <dbReference type="ARBA" id="ARBA00023295"/>
    </source>
</evidence>
<protein>
    <recommendedName>
        <fullName evidence="3 8">Mannan endo-1,6-alpha-mannosidase</fullName>
        <ecNumber evidence="3 8">3.2.1.101</ecNumber>
    </recommendedName>
</protein>
<keyword evidence="10" id="KW-0812">Transmembrane</keyword>
<dbReference type="PANTHER" id="PTHR12145:SF41">
    <property type="entry name" value="MANNAN ENDO-1,6-ALPHA-MANNOSIDASE"/>
    <property type="match status" value="1"/>
</dbReference>
<evidence type="ECO:0000256" key="9">
    <source>
        <dbReference type="SAM" id="MobiDB-lite"/>
    </source>
</evidence>
<feature type="signal peptide" evidence="11">
    <location>
        <begin position="1"/>
        <end position="21"/>
    </location>
</feature>
<evidence type="ECO:0000313" key="13">
    <source>
        <dbReference type="Proteomes" id="UP001562357"/>
    </source>
</evidence>
<feature type="transmembrane region" description="Helical" evidence="10">
    <location>
        <begin position="438"/>
        <end position="460"/>
    </location>
</feature>
<accession>A0ABQ0CGP1</accession>
<keyword evidence="6" id="KW-0325">Glycoprotein</keyword>
<dbReference type="InterPro" id="IPR008928">
    <property type="entry name" value="6-hairpin_glycosidase_sf"/>
</dbReference>
<evidence type="ECO:0000256" key="5">
    <source>
        <dbReference type="ARBA" id="ARBA00022801"/>
    </source>
</evidence>
<keyword evidence="10" id="KW-1133">Transmembrane helix</keyword>
<dbReference type="InterPro" id="IPR005198">
    <property type="entry name" value="Glyco_hydro_76"/>
</dbReference>
<comment type="similarity">
    <text evidence="2 8">Belongs to the glycosyl hydrolase 76 family.</text>
</comment>
<name>A0ABQ0CGP1_9HYPO</name>
<keyword evidence="4 11" id="KW-0732">Signal</keyword>
<dbReference type="Gene3D" id="1.50.10.20">
    <property type="match status" value="1"/>
</dbReference>
<comment type="caution">
    <text evidence="12">The sequence shown here is derived from an EMBL/GenBank/DDBJ whole genome shotgun (WGS) entry which is preliminary data.</text>
</comment>
<reference evidence="13" key="1">
    <citation type="submission" date="2024-06" db="EMBL/GenBank/DDBJ databases">
        <title>Draft Genome Sequences of Epichloe bromicola Strains Isolated from Elymus ciliaris.</title>
        <authorList>
            <consortium name="Epichloe bromicola genome sequencing consortium"/>
            <person name="Miura A."/>
            <person name="Imano S."/>
            <person name="Ashida A."/>
            <person name="Sato I."/>
            <person name="Chiba S."/>
            <person name="Tanaka A."/>
            <person name="Camagna M."/>
            <person name="Takemoto D."/>
        </authorList>
    </citation>
    <scope>NUCLEOTIDE SEQUENCE [LARGE SCALE GENOMIC DNA]</scope>
    <source>
        <strain evidence="13">DP</strain>
    </source>
</reference>
<keyword evidence="13" id="KW-1185">Reference proteome</keyword>
<evidence type="ECO:0000256" key="10">
    <source>
        <dbReference type="SAM" id="Phobius"/>
    </source>
</evidence>
<dbReference type="PIRSF" id="PIRSF016302">
    <property type="entry name" value="Man_a_manosd"/>
    <property type="match status" value="1"/>
</dbReference>
<evidence type="ECO:0000256" key="1">
    <source>
        <dbReference type="ARBA" id="ARBA00001452"/>
    </source>
</evidence>
<dbReference type="Proteomes" id="UP001562357">
    <property type="component" value="Unassembled WGS sequence"/>
</dbReference>
<dbReference type="EC" id="3.2.1.101" evidence="3 8"/>